<accession>A0AAV6L1U2</accession>
<dbReference type="InterPro" id="IPR011009">
    <property type="entry name" value="Kinase-like_dom_sf"/>
</dbReference>
<evidence type="ECO:0000313" key="3">
    <source>
        <dbReference type="Proteomes" id="UP000823749"/>
    </source>
</evidence>
<name>A0AAV6L1U2_9ERIC</name>
<dbReference type="SUPFAM" id="SSF56112">
    <property type="entry name" value="Protein kinase-like (PK-like)"/>
    <property type="match status" value="1"/>
</dbReference>
<dbReference type="FunFam" id="3.40.630.30:FF:000041">
    <property type="entry name" value="Histone acetyltransferase MCC1 isoform A"/>
    <property type="match status" value="1"/>
</dbReference>
<dbReference type="Gene3D" id="3.40.630.30">
    <property type="match status" value="1"/>
</dbReference>
<protein>
    <recommendedName>
        <fullName evidence="1">N-acetyltransferase domain-containing protein</fullName>
    </recommendedName>
</protein>
<dbReference type="GO" id="GO:0016747">
    <property type="term" value="F:acyltransferase activity, transferring groups other than amino-acyl groups"/>
    <property type="evidence" value="ECO:0007669"/>
    <property type="project" value="InterPro"/>
</dbReference>
<dbReference type="InterPro" id="IPR000182">
    <property type="entry name" value="GNAT_dom"/>
</dbReference>
<dbReference type="GO" id="GO:0009507">
    <property type="term" value="C:chloroplast"/>
    <property type="evidence" value="ECO:0007669"/>
    <property type="project" value="TreeGrafter"/>
</dbReference>
<reference evidence="2" key="1">
    <citation type="submission" date="2020-08" db="EMBL/GenBank/DDBJ databases">
        <title>Plant Genome Project.</title>
        <authorList>
            <person name="Zhang R.-G."/>
        </authorList>
    </citation>
    <scope>NUCLEOTIDE SEQUENCE</scope>
    <source>
        <strain evidence="2">WSP0</strain>
        <tissue evidence="2">Leaf</tissue>
    </source>
</reference>
<proteinExistence type="predicted"/>
<comment type="caution">
    <text evidence="2">The sequence shown here is derived from an EMBL/GenBank/DDBJ whole genome shotgun (WGS) entry which is preliminary data.</text>
</comment>
<dbReference type="AlphaFoldDB" id="A0AAV6L1U2"/>
<sequence length="623" mass="69956">MMLTAPDCFSASGALSLSSRDKSPRFFGRFNLNIGKTTATRTFRCCKASLIMNPESFEVGRLVGSYGFMNVTSYSGPQFGLDDEYSSEDMGRLRVQDVGEGSVKIRLYEGRITQGPLRGTPVIFKSSSKTVSQNLQILLGGFETKTGEQWLAFRNGGKYSAADYAKVTSERISKDSAPGEKKLWNPFEQEETIKRRRYFVIKLLHGALCGLAYMHDHERLHQSLGPSSVVLNTVVEKDAAYLVPRLRDLAFSVDIRYPKLEEGSGTLSEGLWRRASAAGAFTPMEKRAFGIADDIYEAGLLFAYLAFIPFCEAGIMDSLSLQRLLESTFKLDLEAIREYCLADDRLLEAVNFLDLGNGAGWELLQHSSMVDWRGRHRPVIVYRPIRPSDLEVLEKIHTYLFPIRYEPEFFSNVVNGHDIVSWGVVDRSRRDGRNDELIGFVTARIVPAKDSEIEDLLRFDTAKLDQKLVYILTLGVVDSYRNLGIASSLIQEVIKYASTIPTCRAVYLHVISYNNPAIYLYQKMNFQCVRRLHGFYFINGQHYDSFLFIYYINGGRSPCSPLELATAMATYVRSGLKLVAAKLWKNEGKKASSRCGSSNETSLVTATQSKRSLTVEGSGYQCV</sequence>
<evidence type="ECO:0000313" key="2">
    <source>
        <dbReference type="EMBL" id="KAG5559045.1"/>
    </source>
</evidence>
<keyword evidence="3" id="KW-1185">Reference proteome</keyword>
<dbReference type="InterPro" id="IPR016181">
    <property type="entry name" value="Acyl_CoA_acyltransferase"/>
</dbReference>
<organism evidence="2 3">
    <name type="scientific">Rhododendron griersonianum</name>
    <dbReference type="NCBI Taxonomy" id="479676"/>
    <lineage>
        <taxon>Eukaryota</taxon>
        <taxon>Viridiplantae</taxon>
        <taxon>Streptophyta</taxon>
        <taxon>Embryophyta</taxon>
        <taxon>Tracheophyta</taxon>
        <taxon>Spermatophyta</taxon>
        <taxon>Magnoliopsida</taxon>
        <taxon>eudicotyledons</taxon>
        <taxon>Gunneridae</taxon>
        <taxon>Pentapetalae</taxon>
        <taxon>asterids</taxon>
        <taxon>Ericales</taxon>
        <taxon>Ericaceae</taxon>
        <taxon>Ericoideae</taxon>
        <taxon>Rhodoreae</taxon>
        <taxon>Rhododendron</taxon>
    </lineage>
</organism>
<gene>
    <name evidence="2" type="ORF">RHGRI_008835</name>
</gene>
<dbReference type="PANTHER" id="PTHR36796">
    <property type="entry name" value="PROTEIN KINASE SUPERFAMILY PROTEIN"/>
    <property type="match status" value="1"/>
</dbReference>
<dbReference type="CDD" id="cd04301">
    <property type="entry name" value="NAT_SF"/>
    <property type="match status" value="1"/>
</dbReference>
<dbReference type="SUPFAM" id="SSF55729">
    <property type="entry name" value="Acyl-CoA N-acyltransferases (Nat)"/>
    <property type="match status" value="1"/>
</dbReference>
<dbReference type="PROSITE" id="PS51186">
    <property type="entry name" value="GNAT"/>
    <property type="match status" value="1"/>
</dbReference>
<dbReference type="FunFam" id="1.10.510.10:FF:000627">
    <property type="entry name" value="Os02g0694800 protein"/>
    <property type="match status" value="1"/>
</dbReference>
<dbReference type="PANTHER" id="PTHR36796:SF1">
    <property type="entry name" value="PROTEIN KINASE SUPERFAMILY PROTEIN"/>
    <property type="match status" value="1"/>
</dbReference>
<dbReference type="Pfam" id="PF00583">
    <property type="entry name" value="Acetyltransf_1"/>
    <property type="match status" value="1"/>
</dbReference>
<feature type="domain" description="N-acetyltransferase" evidence="1">
    <location>
        <begin position="380"/>
        <end position="553"/>
    </location>
</feature>
<evidence type="ECO:0000259" key="1">
    <source>
        <dbReference type="PROSITE" id="PS51186"/>
    </source>
</evidence>
<dbReference type="EMBL" id="JACTNZ010000003">
    <property type="protein sequence ID" value="KAG5559045.1"/>
    <property type="molecule type" value="Genomic_DNA"/>
</dbReference>
<dbReference type="Proteomes" id="UP000823749">
    <property type="component" value="Chromosome 3"/>
</dbReference>